<dbReference type="GO" id="GO:0002142">
    <property type="term" value="C:stereocilia ankle link complex"/>
    <property type="evidence" value="ECO:0007669"/>
    <property type="project" value="TreeGrafter"/>
</dbReference>
<dbReference type="Proteomes" id="UP000694392">
    <property type="component" value="Unplaced"/>
</dbReference>
<feature type="region of interest" description="Disordered" evidence="4">
    <location>
        <begin position="399"/>
        <end position="456"/>
    </location>
</feature>
<reference evidence="7" key="1">
    <citation type="submission" date="2025-08" db="UniProtKB">
        <authorList>
            <consortium name="Ensembl"/>
        </authorList>
    </citation>
    <scope>IDENTIFICATION</scope>
</reference>
<evidence type="ECO:0000313" key="7">
    <source>
        <dbReference type="Ensembl" id="ENSSPUP00000014819.1"/>
    </source>
</evidence>
<dbReference type="AlphaFoldDB" id="A0A8D0H2T2"/>
<evidence type="ECO:0000259" key="6">
    <source>
        <dbReference type="PROSITE" id="PS50106"/>
    </source>
</evidence>
<evidence type="ECO:0000256" key="1">
    <source>
        <dbReference type="ARBA" id="ARBA00004316"/>
    </source>
</evidence>
<keyword evidence="2" id="KW-0677">Repeat</keyword>
<keyword evidence="3" id="KW-0966">Cell projection</keyword>
<accession>A0A8D0H2T2</accession>
<feature type="region of interest" description="Disordered" evidence="4">
    <location>
        <begin position="295"/>
        <end position="324"/>
    </location>
</feature>
<evidence type="ECO:0000256" key="2">
    <source>
        <dbReference type="ARBA" id="ARBA00022737"/>
    </source>
</evidence>
<evidence type="ECO:0000256" key="4">
    <source>
        <dbReference type="SAM" id="MobiDB-lite"/>
    </source>
</evidence>
<evidence type="ECO:0000256" key="5">
    <source>
        <dbReference type="SAM" id="SignalP"/>
    </source>
</evidence>
<dbReference type="InterPro" id="IPR051844">
    <property type="entry name" value="USH2_Complex_Protein"/>
</dbReference>
<dbReference type="GO" id="GO:0060088">
    <property type="term" value="P:auditory receptor cell stereocilium organization"/>
    <property type="evidence" value="ECO:0007669"/>
    <property type="project" value="TreeGrafter"/>
</dbReference>
<dbReference type="PANTHER" id="PTHR23116:SF29">
    <property type="entry name" value="PDZ DOMAIN-CONTAINING PROTEIN 7"/>
    <property type="match status" value="1"/>
</dbReference>
<evidence type="ECO:0000256" key="3">
    <source>
        <dbReference type="ARBA" id="ARBA00023273"/>
    </source>
</evidence>
<dbReference type="GO" id="GO:0007605">
    <property type="term" value="P:sensory perception of sound"/>
    <property type="evidence" value="ECO:0007669"/>
    <property type="project" value="TreeGrafter"/>
</dbReference>
<feature type="compositionally biased region" description="Polar residues" evidence="4">
    <location>
        <begin position="306"/>
        <end position="324"/>
    </location>
</feature>
<dbReference type="PANTHER" id="PTHR23116">
    <property type="entry name" value="PDZ DOMAIN CONTAINING WHIRLIN AND HARMONIN-RELATED"/>
    <property type="match status" value="1"/>
</dbReference>
<dbReference type="SUPFAM" id="SSF50156">
    <property type="entry name" value="PDZ domain-like"/>
    <property type="match status" value="1"/>
</dbReference>
<dbReference type="FunFam" id="2.30.42.10:FF:000092">
    <property type="entry name" value="PDZ domain containing 7"/>
    <property type="match status" value="1"/>
</dbReference>
<dbReference type="InterPro" id="IPR036034">
    <property type="entry name" value="PDZ_sf"/>
</dbReference>
<dbReference type="Pfam" id="PF00595">
    <property type="entry name" value="PDZ"/>
    <property type="match status" value="1"/>
</dbReference>
<dbReference type="GO" id="GO:0005929">
    <property type="term" value="C:cilium"/>
    <property type="evidence" value="ECO:0007669"/>
    <property type="project" value="TreeGrafter"/>
</dbReference>
<dbReference type="InterPro" id="IPR001478">
    <property type="entry name" value="PDZ"/>
</dbReference>
<dbReference type="GO" id="GO:0005886">
    <property type="term" value="C:plasma membrane"/>
    <property type="evidence" value="ECO:0007669"/>
    <property type="project" value="TreeGrafter"/>
</dbReference>
<dbReference type="PROSITE" id="PS50106">
    <property type="entry name" value="PDZ"/>
    <property type="match status" value="1"/>
</dbReference>
<dbReference type="Gene3D" id="1.20.1160.20">
    <property type="match status" value="1"/>
</dbReference>
<dbReference type="Gene3D" id="2.30.42.10">
    <property type="match status" value="1"/>
</dbReference>
<feature type="signal peptide" evidence="5">
    <location>
        <begin position="1"/>
        <end position="22"/>
    </location>
</feature>
<dbReference type="GO" id="GO:0032426">
    <property type="term" value="C:stereocilium tip"/>
    <property type="evidence" value="ECO:0007669"/>
    <property type="project" value="TreeGrafter"/>
</dbReference>
<protein>
    <recommendedName>
        <fullName evidence="6">PDZ domain-containing protein</fullName>
    </recommendedName>
</protein>
<dbReference type="Ensembl" id="ENSSPUT00000015808.1">
    <property type="protein sequence ID" value="ENSSPUP00000014819.1"/>
    <property type="gene ID" value="ENSSPUG00000011397.1"/>
</dbReference>
<keyword evidence="5" id="KW-0732">Signal</keyword>
<name>A0A8D0H2T2_SPHPU</name>
<feature type="chain" id="PRO_5034994685" description="PDZ domain-containing protein" evidence="5">
    <location>
        <begin position="23"/>
        <end position="456"/>
    </location>
</feature>
<keyword evidence="8" id="KW-1185">Reference proteome</keyword>
<feature type="domain" description="PDZ" evidence="6">
    <location>
        <begin position="79"/>
        <end position="146"/>
    </location>
</feature>
<comment type="subcellular location">
    <subcellularLocation>
        <location evidence="1">Cell projection</location>
    </subcellularLocation>
</comment>
<dbReference type="SMART" id="SM00228">
    <property type="entry name" value="PDZ"/>
    <property type="match status" value="1"/>
</dbReference>
<reference evidence="7" key="2">
    <citation type="submission" date="2025-09" db="UniProtKB">
        <authorList>
            <consortium name="Ensembl"/>
        </authorList>
    </citation>
    <scope>IDENTIFICATION</scope>
</reference>
<feature type="region of interest" description="Disordered" evidence="4">
    <location>
        <begin position="211"/>
        <end position="237"/>
    </location>
</feature>
<dbReference type="GeneTree" id="ENSGT00950000183002"/>
<evidence type="ECO:0000313" key="8">
    <source>
        <dbReference type="Proteomes" id="UP000694392"/>
    </source>
</evidence>
<sequence>ALYGLSVSFMPLSHLLLPSVLGQGGHSDASTATRYLLRKQNRLVNGNHRGLRASSPMGRVILINTPIEADSDESDIINAITVEKSVEGKLGFSVRGGSEHGLGIFVSKVEDGSSAELAGLCVGDKITEVNSVSLEHITMGSAVKVLTGNNRLRMVVRRMGKVPGIKFSKEKTTWRRGGSRRTRKWWLSTAGSIDVRSLGYAHAHSHTRMVPSLGLCPPEETRQRKKDKVPPPGEKATLQRSKTLVNLFFRGSRWGRAYSTCHYSSWTRTALALNPPPSQGPALIPLCCSPDKSHPLTLLGSRDSEPSSPQHNGSSEPSLATQSRLPLIEDMARKLLTEDEAAAVLRHCTRYIHEGGVEDLVRPLLAILDRPEKLLLLRDIRPPNSDTLHFPFAAPSPALRPAQHQTPPKRHLITPVPGKFAPQPRGQQANCGHPPAEGTVCPALPSRANGGGGAPE</sequence>
<proteinExistence type="predicted"/>
<dbReference type="CDD" id="cd10833">
    <property type="entry name" value="PDZ1_PDZD7-like"/>
    <property type="match status" value="1"/>
</dbReference>
<organism evidence="7 8">
    <name type="scientific">Sphenodon punctatus</name>
    <name type="common">Tuatara</name>
    <name type="synonym">Hatteria punctata</name>
    <dbReference type="NCBI Taxonomy" id="8508"/>
    <lineage>
        <taxon>Eukaryota</taxon>
        <taxon>Metazoa</taxon>
        <taxon>Chordata</taxon>
        <taxon>Craniata</taxon>
        <taxon>Vertebrata</taxon>
        <taxon>Euteleostomi</taxon>
        <taxon>Lepidosauria</taxon>
        <taxon>Sphenodontia</taxon>
        <taxon>Sphenodontidae</taxon>
        <taxon>Sphenodon</taxon>
    </lineage>
</organism>